<evidence type="ECO:0000313" key="1">
    <source>
        <dbReference type="EMBL" id="TDG24178.1"/>
    </source>
</evidence>
<dbReference type="RefSeq" id="WP_133195023.1">
    <property type="nucleotide sequence ID" value="NZ_JBHUCW010000018.1"/>
</dbReference>
<dbReference type="Proteomes" id="UP000295722">
    <property type="component" value="Unassembled WGS sequence"/>
</dbReference>
<dbReference type="OrthoDB" id="9777694at2"/>
<keyword evidence="2" id="KW-1185">Reference proteome</keyword>
<dbReference type="AlphaFoldDB" id="A0A4R5MBK1"/>
<protein>
    <submittedName>
        <fullName evidence="1">Uncharacterized protein</fullName>
    </submittedName>
</protein>
<reference evidence="1 2" key="1">
    <citation type="submission" date="2019-03" db="EMBL/GenBank/DDBJ databases">
        <title>Paraburkholderia sp. 4M-K11, isolated from subtropical forest soil.</title>
        <authorList>
            <person name="Gao Z.-H."/>
            <person name="Qiu L.-H."/>
        </authorList>
    </citation>
    <scope>NUCLEOTIDE SEQUENCE [LARGE SCALE GENOMIC DNA]</scope>
    <source>
        <strain evidence="1 2">4M-K11</strain>
    </source>
</reference>
<name>A0A4R5MBK1_9BURK</name>
<comment type="caution">
    <text evidence="1">The sequence shown here is derived from an EMBL/GenBank/DDBJ whole genome shotgun (WGS) entry which is preliminary data.</text>
</comment>
<evidence type="ECO:0000313" key="2">
    <source>
        <dbReference type="Proteomes" id="UP000295722"/>
    </source>
</evidence>
<accession>A0A4R5MBK1</accession>
<gene>
    <name evidence="1" type="ORF">EYW47_11825</name>
</gene>
<dbReference type="EMBL" id="SMRP01000004">
    <property type="protein sequence ID" value="TDG24178.1"/>
    <property type="molecule type" value="Genomic_DNA"/>
</dbReference>
<proteinExistence type="predicted"/>
<organism evidence="1 2">
    <name type="scientific">Paraburkholderia silviterrae</name>
    <dbReference type="NCBI Taxonomy" id="2528715"/>
    <lineage>
        <taxon>Bacteria</taxon>
        <taxon>Pseudomonadati</taxon>
        <taxon>Pseudomonadota</taxon>
        <taxon>Betaproteobacteria</taxon>
        <taxon>Burkholderiales</taxon>
        <taxon>Burkholderiaceae</taxon>
        <taxon>Paraburkholderia</taxon>
    </lineage>
</organism>
<sequence length="387" mass="44028">MPYEHQVFEREKLYEEVWSEPVSKVAKKYDISDVGLRKICINLDIPVPPLGYWAKVSAGRAVKRPPLAPSKGATTYRRAVLKDPRDDELARRTQVKIDEDAACAPKIPVVTLRGSIDECLPFIKRMAKKLDGKQRESQTWLYCEGAGLMRVSVSQQNSLRALVVLNQLLETLLAAGYTVSSRGKESSPAYTTILDVKLTFRVKERSRQESIPLTKEQQAENKRLGFSRHSQNYISHPTNELEIAAFKLGNSYAMANIVDTRSLPVETKTPGFVSRLRHLVIRESVNTEMLAEQRVIAAAEEVERFRRGEIRRVALGHLKRAEEWASELERANRLRALAVEFESRQLRSPDDVIDGAWIRRAADWLDPTVKCRWDDVDNAPAQYGEPY</sequence>